<accession>A0A450RU55</accession>
<evidence type="ECO:0000313" key="1">
    <source>
        <dbReference type="EMBL" id="VFJ42618.1"/>
    </source>
</evidence>
<sequence length="138" mass="16227">MSVEDSRWKQRFDNFDRAFVLLREVQDAGVDTLSPLEKEGATQRFEFAFELAWKTLKDYLEEEGILVTPVTPCTVIKEAFRARLIEDGQVWIDMLMDRNLLSHTYSSKTFTEVLDTLSNRYFPAFERLHGFFIEQLYG</sequence>
<dbReference type="EMBL" id="CAADEX010000002">
    <property type="protein sequence ID" value="VFJ42618.1"/>
    <property type="molecule type" value="Genomic_DNA"/>
</dbReference>
<dbReference type="Pfam" id="PF08780">
    <property type="entry name" value="NTase_sub_bind"/>
    <property type="match status" value="1"/>
</dbReference>
<reference evidence="1" key="1">
    <citation type="submission" date="2019-02" db="EMBL/GenBank/DDBJ databases">
        <authorList>
            <person name="Gruber-Vodicka R. H."/>
            <person name="Seah K. B. B."/>
        </authorList>
    </citation>
    <scope>NUCLEOTIDE SEQUENCE</scope>
    <source>
        <strain evidence="1">BECK_DK47</strain>
    </source>
</reference>
<dbReference type="GO" id="GO:0016740">
    <property type="term" value="F:transferase activity"/>
    <property type="evidence" value="ECO:0007669"/>
    <property type="project" value="UniProtKB-KW"/>
</dbReference>
<dbReference type="InterPro" id="IPR010235">
    <property type="entry name" value="HepT"/>
</dbReference>
<dbReference type="AlphaFoldDB" id="A0A450RU55"/>
<proteinExistence type="predicted"/>
<dbReference type="Gene3D" id="1.20.120.330">
    <property type="entry name" value="Nucleotidyltransferases domain 2"/>
    <property type="match status" value="1"/>
</dbReference>
<organism evidence="1">
    <name type="scientific">Candidatus Kentrum sp. DK</name>
    <dbReference type="NCBI Taxonomy" id="2126562"/>
    <lineage>
        <taxon>Bacteria</taxon>
        <taxon>Pseudomonadati</taxon>
        <taxon>Pseudomonadota</taxon>
        <taxon>Gammaproteobacteria</taxon>
        <taxon>Candidatus Kentrum</taxon>
    </lineage>
</organism>
<dbReference type="NCBIfam" id="TIGR01987">
    <property type="entry name" value="HI0074"/>
    <property type="match status" value="1"/>
</dbReference>
<name>A0A450RU55_9GAMM</name>
<gene>
    <name evidence="1" type="ORF">BECKDK2373B_GA0170837_100242</name>
</gene>
<dbReference type="SUPFAM" id="SSF81593">
    <property type="entry name" value="Nucleotidyltransferase substrate binding subunit/domain"/>
    <property type="match status" value="1"/>
</dbReference>
<protein>
    <submittedName>
        <fullName evidence="1">Nucleotidyltransferase substrate binding protein, HI0074 family</fullName>
    </submittedName>
</protein>
<keyword evidence="1" id="KW-0808">Transferase</keyword>